<dbReference type="GO" id="GO:0051301">
    <property type="term" value="P:cell division"/>
    <property type="evidence" value="ECO:0007669"/>
    <property type="project" value="InterPro"/>
</dbReference>
<evidence type="ECO:0000256" key="11">
    <source>
        <dbReference type="ARBA" id="ARBA00033270"/>
    </source>
</evidence>
<evidence type="ECO:0000256" key="3">
    <source>
        <dbReference type="ARBA" id="ARBA00022676"/>
    </source>
</evidence>
<protein>
    <recommendedName>
        <fullName evidence="13">Probable peptidoglycan glycosyltransferase FtsW</fullName>
        <ecNumber evidence="15">2.4.99.28</ecNumber>
    </recommendedName>
    <alternativeName>
        <fullName evidence="14">Cell division protein FtsW</fullName>
    </alternativeName>
    <alternativeName>
        <fullName evidence="11">Cell wall polymerase</fullName>
    </alternativeName>
    <alternativeName>
        <fullName evidence="10">Peptidoglycan polymerase</fullName>
    </alternativeName>
</protein>
<dbReference type="GO" id="GO:0008360">
    <property type="term" value="P:regulation of cell shape"/>
    <property type="evidence" value="ECO:0007669"/>
    <property type="project" value="UniProtKB-KW"/>
</dbReference>
<feature type="transmembrane region" description="Helical" evidence="18">
    <location>
        <begin position="63"/>
        <end position="85"/>
    </location>
</feature>
<dbReference type="EC" id="2.4.99.28" evidence="15"/>
<dbReference type="GO" id="GO:0032153">
    <property type="term" value="C:cell division site"/>
    <property type="evidence" value="ECO:0007669"/>
    <property type="project" value="TreeGrafter"/>
</dbReference>
<dbReference type="GO" id="GO:0009252">
    <property type="term" value="P:peptidoglycan biosynthetic process"/>
    <property type="evidence" value="ECO:0007669"/>
    <property type="project" value="UniProtKB-KW"/>
</dbReference>
<evidence type="ECO:0000256" key="18">
    <source>
        <dbReference type="SAM" id="Phobius"/>
    </source>
</evidence>
<evidence type="ECO:0000256" key="5">
    <source>
        <dbReference type="ARBA" id="ARBA00022692"/>
    </source>
</evidence>
<proteinExistence type="inferred from homology"/>
<keyword evidence="7" id="KW-0573">Peptidoglycan synthesis</keyword>
<comment type="subcellular location">
    <subcellularLocation>
        <location evidence="1">Membrane</location>
        <topology evidence="1">Multi-pass membrane protein</topology>
    </subcellularLocation>
</comment>
<dbReference type="InterPro" id="IPR001182">
    <property type="entry name" value="FtsW/RodA"/>
</dbReference>
<dbReference type="GO" id="GO:0005886">
    <property type="term" value="C:plasma membrane"/>
    <property type="evidence" value="ECO:0007669"/>
    <property type="project" value="TreeGrafter"/>
</dbReference>
<accession>A0A4R7FX87</accession>
<keyword evidence="5 18" id="KW-0812">Transmembrane</keyword>
<evidence type="ECO:0000256" key="14">
    <source>
        <dbReference type="ARBA" id="ARBA00041418"/>
    </source>
</evidence>
<evidence type="ECO:0000256" key="6">
    <source>
        <dbReference type="ARBA" id="ARBA00022960"/>
    </source>
</evidence>
<feature type="transmembrane region" description="Helical" evidence="18">
    <location>
        <begin position="28"/>
        <end position="57"/>
    </location>
</feature>
<keyword evidence="4" id="KW-0808">Transferase</keyword>
<dbReference type="PROSITE" id="PS00428">
    <property type="entry name" value="FTSW_RODA_SPOVE"/>
    <property type="match status" value="1"/>
</dbReference>
<comment type="similarity">
    <text evidence="12">Belongs to the SEDS family. FtsW subfamily.</text>
</comment>
<dbReference type="PANTHER" id="PTHR30474:SF2">
    <property type="entry name" value="PEPTIDOGLYCAN GLYCOSYLTRANSFERASE FTSW-RELATED"/>
    <property type="match status" value="1"/>
</dbReference>
<comment type="pathway">
    <text evidence="2">Cell wall biogenesis; peptidoglycan biosynthesis.</text>
</comment>
<dbReference type="InterPro" id="IPR018365">
    <property type="entry name" value="Cell_cycle_FtsW-rel_CS"/>
</dbReference>
<evidence type="ECO:0000256" key="7">
    <source>
        <dbReference type="ARBA" id="ARBA00022984"/>
    </source>
</evidence>
<evidence type="ECO:0000256" key="9">
    <source>
        <dbReference type="ARBA" id="ARBA00023136"/>
    </source>
</evidence>
<keyword evidence="20" id="KW-1185">Reference proteome</keyword>
<keyword evidence="9 18" id="KW-0472">Membrane</keyword>
<keyword evidence="3" id="KW-0328">Glycosyltransferase</keyword>
<evidence type="ECO:0000256" key="13">
    <source>
        <dbReference type="ARBA" id="ARBA00041185"/>
    </source>
</evidence>
<evidence type="ECO:0000256" key="17">
    <source>
        <dbReference type="ARBA" id="ARBA00049966"/>
    </source>
</evidence>
<dbReference type="Pfam" id="PF01098">
    <property type="entry name" value="FTSW_RODA_SPOVE"/>
    <property type="match status" value="1"/>
</dbReference>
<name>A0A4R7FX87_9MICC</name>
<dbReference type="EMBL" id="SOAN01000010">
    <property type="protein sequence ID" value="TDS83358.1"/>
    <property type="molecule type" value="Genomic_DNA"/>
</dbReference>
<keyword evidence="8 18" id="KW-1133">Transmembrane helix</keyword>
<reference evidence="19 20" key="1">
    <citation type="submission" date="2019-03" db="EMBL/GenBank/DDBJ databases">
        <title>Genomic Encyclopedia of Type Strains, Phase III (KMG-III): the genomes of soil and plant-associated and newly described type strains.</title>
        <authorList>
            <person name="Whitman W."/>
        </authorList>
    </citation>
    <scope>NUCLEOTIDE SEQUENCE [LARGE SCALE GENOMIC DNA]</scope>
    <source>
        <strain evidence="19 20">DSM 27373</strain>
    </source>
</reference>
<evidence type="ECO:0000256" key="2">
    <source>
        <dbReference type="ARBA" id="ARBA00004752"/>
    </source>
</evidence>
<evidence type="ECO:0000256" key="1">
    <source>
        <dbReference type="ARBA" id="ARBA00004141"/>
    </source>
</evidence>
<evidence type="ECO:0000313" key="20">
    <source>
        <dbReference type="Proteomes" id="UP000294506"/>
    </source>
</evidence>
<evidence type="ECO:0000256" key="10">
    <source>
        <dbReference type="ARBA" id="ARBA00032370"/>
    </source>
</evidence>
<comment type="caution">
    <text evidence="19">The sequence shown here is derived from an EMBL/GenBank/DDBJ whole genome shotgun (WGS) entry which is preliminary data.</text>
</comment>
<evidence type="ECO:0000256" key="4">
    <source>
        <dbReference type="ARBA" id="ARBA00022679"/>
    </source>
</evidence>
<gene>
    <name evidence="19" type="ORF">EV640_11012</name>
</gene>
<dbReference type="Proteomes" id="UP000294506">
    <property type="component" value="Unassembled WGS sequence"/>
</dbReference>
<evidence type="ECO:0000256" key="16">
    <source>
        <dbReference type="ARBA" id="ARBA00049902"/>
    </source>
</evidence>
<dbReference type="GO" id="GO:0008955">
    <property type="term" value="F:peptidoglycan glycosyltransferase activity"/>
    <property type="evidence" value="ECO:0007669"/>
    <property type="project" value="UniProtKB-EC"/>
</dbReference>
<evidence type="ECO:0000256" key="12">
    <source>
        <dbReference type="ARBA" id="ARBA00038053"/>
    </source>
</evidence>
<evidence type="ECO:0000256" key="15">
    <source>
        <dbReference type="ARBA" id="ARBA00044770"/>
    </source>
</evidence>
<evidence type="ECO:0000256" key="8">
    <source>
        <dbReference type="ARBA" id="ARBA00022989"/>
    </source>
</evidence>
<keyword evidence="6" id="KW-0133">Cell shape</keyword>
<comment type="catalytic activity">
    <reaction evidence="16">
        <text>[GlcNAc-(1-&gt;4)-Mur2Ac(oyl-L-Ala-gamma-D-Glu-L-Lys-D-Ala-D-Ala)](n)-di-trans,octa-cis-undecaprenyl diphosphate + beta-D-GlcNAc-(1-&gt;4)-Mur2Ac(oyl-L-Ala-gamma-D-Glu-L-Lys-D-Ala-D-Ala)-di-trans,octa-cis-undecaprenyl diphosphate = [GlcNAc-(1-&gt;4)-Mur2Ac(oyl-L-Ala-gamma-D-Glu-L-Lys-D-Ala-D-Ala)](n+1)-di-trans,octa-cis-undecaprenyl diphosphate + di-trans,octa-cis-undecaprenyl diphosphate + H(+)</text>
        <dbReference type="Rhea" id="RHEA:23708"/>
        <dbReference type="Rhea" id="RHEA-COMP:9602"/>
        <dbReference type="Rhea" id="RHEA-COMP:9603"/>
        <dbReference type="ChEBI" id="CHEBI:15378"/>
        <dbReference type="ChEBI" id="CHEBI:58405"/>
        <dbReference type="ChEBI" id="CHEBI:60033"/>
        <dbReference type="ChEBI" id="CHEBI:78435"/>
        <dbReference type="EC" id="2.4.99.28"/>
    </reaction>
</comment>
<dbReference type="GO" id="GO:0015648">
    <property type="term" value="F:lipid-linked peptidoglycan transporter activity"/>
    <property type="evidence" value="ECO:0007669"/>
    <property type="project" value="TreeGrafter"/>
</dbReference>
<dbReference type="PANTHER" id="PTHR30474">
    <property type="entry name" value="CELL CYCLE PROTEIN"/>
    <property type="match status" value="1"/>
</dbReference>
<comment type="function">
    <text evidence="17">Peptidoglycan polymerase that is essential for cell division.</text>
</comment>
<sequence length="107" mass="10845">MGLGESQHRSDLPEAEHDFISSILGEELGLLGAAVAAWIAGQASLNIGMVTGLLPVAGVPRPFISAGGSALTCGLLGVGVILNFARGQLMSRHAGTPPHALRGGFCE</sequence>
<organism evidence="19 20">
    <name type="scientific">Nesterenkonia aurantiaca</name>
    <dbReference type="NCBI Taxonomy" id="1436010"/>
    <lineage>
        <taxon>Bacteria</taxon>
        <taxon>Bacillati</taxon>
        <taxon>Actinomycetota</taxon>
        <taxon>Actinomycetes</taxon>
        <taxon>Micrococcales</taxon>
        <taxon>Micrococcaceae</taxon>
        <taxon>Nesterenkonia</taxon>
    </lineage>
</organism>
<evidence type="ECO:0000313" key="19">
    <source>
        <dbReference type="EMBL" id="TDS83358.1"/>
    </source>
</evidence>
<dbReference type="AlphaFoldDB" id="A0A4R7FX87"/>